<keyword evidence="2" id="KW-0472">Membrane</keyword>
<keyword evidence="5" id="KW-1185">Reference proteome</keyword>
<dbReference type="EMBL" id="CP000667">
    <property type="protein sequence ID" value="ABP56778.1"/>
    <property type="molecule type" value="Genomic_DNA"/>
</dbReference>
<evidence type="ECO:0000259" key="3">
    <source>
        <dbReference type="PROSITE" id="PS50835"/>
    </source>
</evidence>
<dbReference type="AlphaFoldDB" id="A4XCX1"/>
<feature type="transmembrane region" description="Helical" evidence="2">
    <location>
        <begin position="54"/>
        <end position="79"/>
    </location>
</feature>
<dbReference type="InterPro" id="IPR007110">
    <property type="entry name" value="Ig-like_dom"/>
</dbReference>
<evidence type="ECO:0000313" key="5">
    <source>
        <dbReference type="Proteomes" id="UP000000235"/>
    </source>
</evidence>
<dbReference type="PATRIC" id="fig|369723.5.peg.4500"/>
<keyword evidence="2" id="KW-0812">Transmembrane</keyword>
<dbReference type="PROSITE" id="PS50835">
    <property type="entry name" value="IG_LIKE"/>
    <property type="match status" value="1"/>
</dbReference>
<protein>
    <recommendedName>
        <fullName evidence="3">Ig-like domain-containing protein</fullName>
    </recommendedName>
</protein>
<dbReference type="HOGENOM" id="CLU_091241_0_0_11"/>
<organism evidence="4 5">
    <name type="scientific">Salinispora tropica (strain ATCC BAA-916 / DSM 44818 / JCM 13857 / NBRC 105044 / CNB-440)</name>
    <dbReference type="NCBI Taxonomy" id="369723"/>
    <lineage>
        <taxon>Bacteria</taxon>
        <taxon>Bacillati</taxon>
        <taxon>Actinomycetota</taxon>
        <taxon>Actinomycetes</taxon>
        <taxon>Micromonosporales</taxon>
        <taxon>Micromonosporaceae</taxon>
        <taxon>Salinispora</taxon>
    </lineage>
</organism>
<gene>
    <name evidence="4" type="ordered locus">Strop_4350</name>
</gene>
<sequence length="197" mass="20847">MSQPASGDPTSQPDSPTEVAHPAAPPPDPSALPAPAAPHTPDQQSPAPRRRRGLLIASIALAVTLVLCLGGGVAAFLVLRATEDGAGAEEPTVAVEEFLTAVYKDRDAAQVSSLVCSAARDQDKISAKVAEVEKYAADYEKPYFRWSPPKVDDKTEDRAIITTTVTMNTADEKAADLPLRLTVVKTTGWWVCEVAEG</sequence>
<dbReference type="KEGG" id="stp:Strop_4350"/>
<accession>A4XCX1</accession>
<feature type="region of interest" description="Disordered" evidence="1">
    <location>
        <begin position="1"/>
        <end position="49"/>
    </location>
</feature>
<dbReference type="STRING" id="369723.Strop_4350"/>
<feature type="domain" description="Ig-like" evidence="3">
    <location>
        <begin position="91"/>
        <end position="197"/>
    </location>
</feature>
<feature type="compositionally biased region" description="Pro residues" evidence="1">
    <location>
        <begin position="23"/>
        <end position="38"/>
    </location>
</feature>
<evidence type="ECO:0000256" key="1">
    <source>
        <dbReference type="SAM" id="MobiDB-lite"/>
    </source>
</evidence>
<evidence type="ECO:0000313" key="4">
    <source>
        <dbReference type="EMBL" id="ABP56778.1"/>
    </source>
</evidence>
<reference evidence="5" key="1">
    <citation type="journal article" date="2007" name="Proc. Natl. Acad. Sci. U.S.A.">
        <title>Genome sequencing reveals complex secondary metabolome in the marine actinomycete Salinispora tropica.</title>
        <authorList>
            <person name="Udwary D.W."/>
            <person name="Zeigler L."/>
            <person name="Asolkar R.N."/>
            <person name="Singan V."/>
            <person name="Lapidus A."/>
            <person name="Fenical W."/>
            <person name="Jensen P.R."/>
            <person name="Moore B.S."/>
        </authorList>
    </citation>
    <scope>NUCLEOTIDE SEQUENCE [LARGE SCALE GENOMIC DNA]</scope>
    <source>
        <strain evidence="5">ATCC BAA-916 / DSM 44818 / CNB-440</strain>
    </source>
</reference>
<dbReference type="RefSeq" id="WP_012015542.1">
    <property type="nucleotide sequence ID" value="NC_009380.1"/>
</dbReference>
<evidence type="ECO:0000256" key="2">
    <source>
        <dbReference type="SAM" id="Phobius"/>
    </source>
</evidence>
<name>A4XCX1_SALTO</name>
<proteinExistence type="predicted"/>
<keyword evidence="2" id="KW-1133">Transmembrane helix</keyword>
<dbReference type="Proteomes" id="UP000000235">
    <property type="component" value="Chromosome"/>
</dbReference>
<feature type="compositionally biased region" description="Polar residues" evidence="1">
    <location>
        <begin position="1"/>
        <end position="15"/>
    </location>
</feature>
<dbReference type="eggNOG" id="COG1716">
    <property type="taxonomic scope" value="Bacteria"/>
</dbReference>